<dbReference type="GO" id="GO:0006811">
    <property type="term" value="P:monoatomic ion transport"/>
    <property type="evidence" value="ECO:0007669"/>
    <property type="project" value="UniProtKB-KW"/>
</dbReference>
<dbReference type="GO" id="GO:0015159">
    <property type="term" value="F:polysaccharide transmembrane transporter activity"/>
    <property type="evidence" value="ECO:0007669"/>
    <property type="project" value="InterPro"/>
</dbReference>
<dbReference type="RefSeq" id="WP_146684138.1">
    <property type="nucleotide sequence ID" value="NZ_CP019646.1"/>
</dbReference>
<keyword evidence="19" id="KW-1185">Reference proteome</keyword>
<gene>
    <name evidence="18" type="ORF">SMSP2_02297</name>
</gene>
<evidence type="ECO:0000256" key="14">
    <source>
        <dbReference type="ARBA" id="ARBA00023288"/>
    </source>
</evidence>
<keyword evidence="14" id="KW-0449">Lipoprotein</keyword>
<evidence type="ECO:0000256" key="6">
    <source>
        <dbReference type="ARBA" id="ARBA00022692"/>
    </source>
</evidence>
<dbReference type="Gene3D" id="3.10.560.10">
    <property type="entry name" value="Outer membrane lipoprotein wza domain like"/>
    <property type="match status" value="1"/>
</dbReference>
<dbReference type="PANTHER" id="PTHR33619">
    <property type="entry name" value="POLYSACCHARIDE EXPORT PROTEIN GFCE-RELATED"/>
    <property type="match status" value="1"/>
</dbReference>
<evidence type="ECO:0000256" key="11">
    <source>
        <dbReference type="ARBA" id="ARBA00023136"/>
    </source>
</evidence>
<evidence type="ECO:0000256" key="5">
    <source>
        <dbReference type="ARBA" id="ARBA00022597"/>
    </source>
</evidence>
<keyword evidence="10" id="KW-0626">Porin</keyword>
<evidence type="ECO:0000256" key="7">
    <source>
        <dbReference type="ARBA" id="ARBA00022729"/>
    </source>
</evidence>
<evidence type="ECO:0000256" key="3">
    <source>
        <dbReference type="ARBA" id="ARBA00022448"/>
    </source>
</evidence>
<feature type="domain" description="SLBB" evidence="17">
    <location>
        <begin position="398"/>
        <end position="476"/>
    </location>
</feature>
<evidence type="ECO:0000313" key="18">
    <source>
        <dbReference type="EMBL" id="AQQ71918.1"/>
    </source>
</evidence>
<dbReference type="OrthoDB" id="261524at2"/>
<evidence type="ECO:0000256" key="12">
    <source>
        <dbReference type="ARBA" id="ARBA00023139"/>
    </source>
</evidence>
<keyword evidence="9" id="KW-0406">Ion transport</keyword>
<evidence type="ECO:0000256" key="4">
    <source>
        <dbReference type="ARBA" id="ARBA00022452"/>
    </source>
</evidence>
<sequence length="519" mass="57489">MKKFVGKLLLAALVSITIYGCSNKFWDPTQVGRFSAVPVEHVILESLGVSEEAASEYANAEPPTPEDAINVLGDYKLNPGDILRVTVYELLTEGEYYIGDFQVTESGQIFVPEVGPIDVLGLTERELEGVIKDILSPDILRKPAVTVQIGQSERRTFSIYGQGLISDRGGRYQLPRYDFRLKEAIALAGGVSEFNASYIYVTRYLSPAEITQMQENQARESDTKNDDVIRVEPVSQNSKGQVDENELVEMIAPSDRADDFGVVSFSDTSAAQNTVSAADSGEKVEWIFKDGKWVQVEDAEQAEDKAAETAEKAPQKSEQATQGVAQAEPEDEENIFEKIELKDVVPAAFEDEVEDTETYSRVIKVPFDKLNAGDPRYNIIIKPGDVINVPVDSIGECVVMGNVNYQGYVPMTGRPMTLMQAVAAAGGLGPLASPKNVEVRRRVGEDREEIVQVNLKKISEGIQPDFYIKQDDTINVGTDATAYWKAVLRNSFRATYGFGLIYDRNFSEEYYTGRNISDW</sequence>
<comment type="similarity">
    <text evidence="2">Belongs to the BexD/CtrA/VexA family.</text>
</comment>
<dbReference type="InterPro" id="IPR054765">
    <property type="entry name" value="SLBB_dom"/>
</dbReference>
<keyword evidence="5" id="KW-0762">Sugar transport</keyword>
<proteinExistence type="inferred from homology"/>
<feature type="domain" description="Polysaccharide export protein N-terminal" evidence="16">
    <location>
        <begin position="73"/>
        <end position="149"/>
    </location>
</feature>
<keyword evidence="12" id="KW-0564">Palmitate</keyword>
<keyword evidence="11" id="KW-0472">Membrane</keyword>
<evidence type="ECO:0000256" key="8">
    <source>
        <dbReference type="ARBA" id="ARBA00023047"/>
    </source>
</evidence>
<dbReference type="GO" id="GO:0015288">
    <property type="term" value="F:porin activity"/>
    <property type="evidence" value="ECO:0007669"/>
    <property type="project" value="UniProtKB-KW"/>
</dbReference>
<evidence type="ECO:0000256" key="10">
    <source>
        <dbReference type="ARBA" id="ARBA00023114"/>
    </source>
</evidence>
<evidence type="ECO:0000259" key="16">
    <source>
        <dbReference type="Pfam" id="PF02563"/>
    </source>
</evidence>
<evidence type="ECO:0000313" key="19">
    <source>
        <dbReference type="Proteomes" id="UP000188181"/>
    </source>
</evidence>
<dbReference type="InterPro" id="IPR049712">
    <property type="entry name" value="Poly_export"/>
</dbReference>
<reference evidence="19" key="1">
    <citation type="submission" date="2017-02" db="EMBL/GenBank/DDBJ databases">
        <title>Comparative genomics and description of representatives of a novel lineage of planctomycetes thriving in anoxic sediments.</title>
        <authorList>
            <person name="Spring S."/>
            <person name="Bunk B."/>
            <person name="Sproer C."/>
        </authorList>
    </citation>
    <scope>NUCLEOTIDE SEQUENCE [LARGE SCALE GENOMIC DNA]</scope>
    <source>
        <strain evidence="19">SM-Chi-D1</strain>
    </source>
</reference>
<dbReference type="KEGG" id="pbas:SMSP2_02297"/>
<keyword evidence="4" id="KW-1134">Transmembrane beta strand</keyword>
<dbReference type="Gene3D" id="3.30.1950.10">
    <property type="entry name" value="wza like domain"/>
    <property type="match status" value="1"/>
</dbReference>
<feature type="region of interest" description="Disordered" evidence="15">
    <location>
        <begin position="299"/>
        <end position="333"/>
    </location>
</feature>
<keyword evidence="6" id="KW-0812">Transmembrane</keyword>
<dbReference type="Pfam" id="PF02563">
    <property type="entry name" value="Poly_export"/>
    <property type="match status" value="1"/>
</dbReference>
<dbReference type="AlphaFoldDB" id="A0A1Q2MHA8"/>
<keyword evidence="13" id="KW-0998">Cell outer membrane</keyword>
<dbReference type="Proteomes" id="UP000188181">
    <property type="component" value="Chromosome"/>
</dbReference>
<dbReference type="GO" id="GO:0009279">
    <property type="term" value="C:cell outer membrane"/>
    <property type="evidence" value="ECO:0007669"/>
    <property type="project" value="UniProtKB-SubCell"/>
</dbReference>
<name>A0A1Q2MHA8_9BACT</name>
<dbReference type="GO" id="GO:0046930">
    <property type="term" value="C:pore complex"/>
    <property type="evidence" value="ECO:0007669"/>
    <property type="project" value="UniProtKB-KW"/>
</dbReference>
<keyword evidence="8" id="KW-0625">Polysaccharide transport</keyword>
<protein>
    <submittedName>
        <fullName evidence="18">Polysaccharide export protein Wza</fullName>
    </submittedName>
</protein>
<dbReference type="STRING" id="1851148.SMSP2_02297"/>
<organism evidence="18 19">
    <name type="scientific">Limihaloglobus sulfuriphilus</name>
    <dbReference type="NCBI Taxonomy" id="1851148"/>
    <lineage>
        <taxon>Bacteria</taxon>
        <taxon>Pseudomonadati</taxon>
        <taxon>Planctomycetota</taxon>
        <taxon>Phycisphaerae</taxon>
        <taxon>Sedimentisphaerales</taxon>
        <taxon>Sedimentisphaeraceae</taxon>
        <taxon>Limihaloglobus</taxon>
    </lineage>
</organism>
<evidence type="ECO:0000256" key="2">
    <source>
        <dbReference type="ARBA" id="ARBA00009450"/>
    </source>
</evidence>
<dbReference type="InterPro" id="IPR003715">
    <property type="entry name" value="Poly_export_N"/>
</dbReference>
<evidence type="ECO:0000259" key="17">
    <source>
        <dbReference type="Pfam" id="PF22461"/>
    </source>
</evidence>
<evidence type="ECO:0000256" key="1">
    <source>
        <dbReference type="ARBA" id="ARBA00004571"/>
    </source>
</evidence>
<dbReference type="Pfam" id="PF22461">
    <property type="entry name" value="SLBB_2"/>
    <property type="match status" value="1"/>
</dbReference>
<dbReference type="EMBL" id="CP019646">
    <property type="protein sequence ID" value="AQQ71918.1"/>
    <property type="molecule type" value="Genomic_DNA"/>
</dbReference>
<evidence type="ECO:0000256" key="15">
    <source>
        <dbReference type="SAM" id="MobiDB-lite"/>
    </source>
</evidence>
<dbReference type="PANTHER" id="PTHR33619:SF3">
    <property type="entry name" value="POLYSACCHARIDE EXPORT PROTEIN GFCE-RELATED"/>
    <property type="match status" value="1"/>
</dbReference>
<evidence type="ECO:0000256" key="13">
    <source>
        <dbReference type="ARBA" id="ARBA00023237"/>
    </source>
</evidence>
<dbReference type="PROSITE" id="PS51257">
    <property type="entry name" value="PROKAR_LIPOPROTEIN"/>
    <property type="match status" value="1"/>
</dbReference>
<feature type="compositionally biased region" description="Basic and acidic residues" evidence="15">
    <location>
        <begin position="302"/>
        <end position="315"/>
    </location>
</feature>
<keyword evidence="3" id="KW-0813">Transport</keyword>
<comment type="subcellular location">
    <subcellularLocation>
        <location evidence="1">Cell outer membrane</location>
        <topology evidence="1">Multi-pass membrane protein</topology>
    </subcellularLocation>
</comment>
<keyword evidence="7" id="KW-0732">Signal</keyword>
<accession>A0A1Q2MHA8</accession>
<evidence type="ECO:0000256" key="9">
    <source>
        <dbReference type="ARBA" id="ARBA00023065"/>
    </source>
</evidence>